<feature type="binding site" evidence="2">
    <location>
        <position position="93"/>
    </location>
    <ligand>
        <name>Mg(2+)</name>
        <dbReference type="ChEBI" id="CHEBI:18420"/>
        <label>4</label>
    </ligand>
</feature>
<name>A0A2X3BDQ7_9HELI</name>
<feature type="binding site" evidence="2">
    <location>
        <position position="64"/>
    </location>
    <ligand>
        <name>Mg(2+)</name>
        <dbReference type="ChEBI" id="CHEBI:18420"/>
        <label>1</label>
    </ligand>
</feature>
<feature type="binding site" evidence="2">
    <location>
        <position position="93"/>
    </location>
    <ligand>
        <name>Mg(2+)</name>
        <dbReference type="ChEBI" id="CHEBI:18420"/>
        <label>2</label>
    </ligand>
</feature>
<dbReference type="InterPro" id="IPR016188">
    <property type="entry name" value="PurM-like_N"/>
</dbReference>
<dbReference type="PANTHER" id="PTHR30270">
    <property type="entry name" value="THIAMINE-MONOPHOSPHATE KINASE"/>
    <property type="match status" value="1"/>
</dbReference>
<dbReference type="SUPFAM" id="SSF55326">
    <property type="entry name" value="PurM N-terminal domain-like"/>
    <property type="match status" value="1"/>
</dbReference>
<reference evidence="4 5" key="1">
    <citation type="submission" date="2018-06" db="EMBL/GenBank/DDBJ databases">
        <authorList>
            <consortium name="Pathogen Informatics"/>
            <person name="Doyle S."/>
        </authorList>
    </citation>
    <scope>NUCLEOTIDE SEQUENCE [LARGE SCALE GENOMIC DNA]</scope>
    <source>
        <strain evidence="4 5">NCTC13102</strain>
    </source>
</reference>
<keyword evidence="2" id="KW-0067">ATP-binding</keyword>
<feature type="binding site" evidence="2">
    <location>
        <position position="63"/>
    </location>
    <ligand>
        <name>Mg(2+)</name>
        <dbReference type="ChEBI" id="CHEBI:18420"/>
        <label>1</label>
    </ligand>
</feature>
<dbReference type="CDD" id="cd02194">
    <property type="entry name" value="ThiL"/>
    <property type="match status" value="1"/>
</dbReference>
<evidence type="ECO:0000313" key="5">
    <source>
        <dbReference type="Proteomes" id="UP000250166"/>
    </source>
</evidence>
<feature type="binding site" evidence="2">
    <location>
        <position position="71"/>
    </location>
    <ligand>
        <name>substrate</name>
    </ligand>
</feature>
<comment type="miscellaneous">
    <text evidence="2">Reaction mechanism of ThiL seems to utilize a direct, inline transfer of the gamma-phosphate of ATP to TMP rather than a phosphorylated enzyme intermediate.</text>
</comment>
<keyword evidence="2 4" id="KW-0418">Kinase</keyword>
<dbReference type="Gene3D" id="3.30.1330.10">
    <property type="entry name" value="PurM-like, N-terminal domain"/>
    <property type="match status" value="1"/>
</dbReference>
<feature type="binding site" evidence="2">
    <location>
        <position position="140"/>
    </location>
    <ligand>
        <name>Mg(2+)</name>
        <dbReference type="ChEBI" id="CHEBI:18420"/>
        <label>1</label>
    </ligand>
</feature>
<feature type="binding site" evidence="2">
    <location>
        <position position="229"/>
    </location>
    <ligand>
        <name>Mg(2+)</name>
        <dbReference type="ChEBI" id="CHEBI:18420"/>
        <label>5</label>
    </ligand>
</feature>
<dbReference type="UniPathway" id="UPA00060">
    <property type="reaction ID" value="UER00142"/>
</dbReference>
<dbReference type="InterPro" id="IPR036676">
    <property type="entry name" value="PurM-like_C_sf"/>
</dbReference>
<proteinExistence type="inferred from homology"/>
<comment type="function">
    <text evidence="2">Catalyzes the ATP-dependent phosphorylation of thiamine-monophosphate (TMP) to form thiamine-pyrophosphate (TPP), the active form of vitamin B1.</text>
</comment>
<protein>
    <recommendedName>
        <fullName evidence="2">Thiamine-monophosphate kinase</fullName>
        <shortName evidence="2">TMP kinase</shortName>
        <shortName evidence="2">Thiamine-phosphate kinase</shortName>
        <ecNumber evidence="2">2.7.4.16</ecNumber>
    </recommendedName>
</protein>
<dbReference type="GO" id="GO:0009229">
    <property type="term" value="P:thiamine diphosphate biosynthetic process"/>
    <property type="evidence" value="ECO:0007669"/>
    <property type="project" value="UniProtKB-UniRule"/>
</dbReference>
<organism evidence="4 5">
    <name type="scientific">Helicobacter fennelliae</name>
    <dbReference type="NCBI Taxonomy" id="215"/>
    <lineage>
        <taxon>Bacteria</taxon>
        <taxon>Pseudomonadati</taxon>
        <taxon>Campylobacterota</taxon>
        <taxon>Epsilonproteobacteria</taxon>
        <taxon>Campylobacterales</taxon>
        <taxon>Helicobacteraceae</taxon>
        <taxon>Helicobacter</taxon>
    </lineage>
</organism>
<dbReference type="NCBIfam" id="NF004354">
    <property type="entry name" value="PRK05731.2-3"/>
    <property type="match status" value="1"/>
</dbReference>
<dbReference type="SUPFAM" id="SSF56042">
    <property type="entry name" value="PurM C-terminal domain-like"/>
    <property type="match status" value="1"/>
</dbReference>
<keyword evidence="2" id="KW-0479">Metal-binding</keyword>
<dbReference type="EMBL" id="UAWL01000006">
    <property type="protein sequence ID" value="SQB98733.1"/>
    <property type="molecule type" value="Genomic_DNA"/>
</dbReference>
<comment type="catalytic activity">
    <reaction evidence="2">
        <text>thiamine phosphate + ATP = thiamine diphosphate + ADP</text>
        <dbReference type="Rhea" id="RHEA:15913"/>
        <dbReference type="ChEBI" id="CHEBI:30616"/>
        <dbReference type="ChEBI" id="CHEBI:37575"/>
        <dbReference type="ChEBI" id="CHEBI:58937"/>
        <dbReference type="ChEBI" id="CHEBI:456216"/>
        <dbReference type="EC" id="2.7.4.16"/>
    </reaction>
</comment>
<dbReference type="Pfam" id="PF00586">
    <property type="entry name" value="AIRS"/>
    <property type="match status" value="1"/>
</dbReference>
<feature type="binding site" evidence="2">
    <location>
        <position position="265"/>
    </location>
    <ligand>
        <name>substrate</name>
    </ligand>
</feature>
<feature type="binding site" evidence="2">
    <location>
        <position position="23"/>
    </location>
    <ligand>
        <name>Mg(2+)</name>
        <dbReference type="ChEBI" id="CHEBI:18420"/>
        <label>3</label>
    </ligand>
</feature>
<feature type="binding site" evidence="2">
    <location>
        <position position="93"/>
    </location>
    <ligand>
        <name>Mg(2+)</name>
        <dbReference type="ChEBI" id="CHEBI:18420"/>
        <label>3</label>
    </ligand>
</feature>
<evidence type="ECO:0000259" key="3">
    <source>
        <dbReference type="Pfam" id="PF00586"/>
    </source>
</evidence>
<feature type="binding site" evidence="2">
    <location>
        <position position="23"/>
    </location>
    <ligand>
        <name>Mg(2+)</name>
        <dbReference type="ChEBI" id="CHEBI:18420"/>
        <label>4</label>
    </ligand>
</feature>
<dbReference type="GO" id="GO:0000287">
    <property type="term" value="F:magnesium ion binding"/>
    <property type="evidence" value="ECO:0007669"/>
    <property type="project" value="UniProtKB-UniRule"/>
</dbReference>
<dbReference type="EC" id="2.7.4.16" evidence="2"/>
<feature type="binding site" evidence="2">
    <location>
        <position position="305"/>
    </location>
    <ligand>
        <name>substrate</name>
    </ligand>
</feature>
<feature type="binding site" evidence="2">
    <location>
        <position position="228"/>
    </location>
    <ligand>
        <name>ATP</name>
        <dbReference type="ChEBI" id="CHEBI:30616"/>
    </ligand>
</feature>
<dbReference type="InterPro" id="IPR006283">
    <property type="entry name" value="ThiL-like"/>
</dbReference>
<evidence type="ECO:0000313" key="4">
    <source>
        <dbReference type="EMBL" id="SQB98733.1"/>
    </source>
</evidence>
<gene>
    <name evidence="2 4" type="primary">thiL</name>
    <name evidence="4" type="ORF">NCTC13102_01200</name>
</gene>
<keyword evidence="2" id="KW-0460">Magnesium</keyword>
<evidence type="ECO:0000256" key="2">
    <source>
        <dbReference type="HAMAP-Rule" id="MF_02128"/>
    </source>
</evidence>
<feature type="domain" description="PurM-like N-terminal" evidence="3">
    <location>
        <begin position="54"/>
        <end position="155"/>
    </location>
</feature>
<dbReference type="PANTHER" id="PTHR30270:SF0">
    <property type="entry name" value="THIAMINE-MONOPHOSPHATE KINASE"/>
    <property type="match status" value="1"/>
</dbReference>
<comment type="pathway">
    <text evidence="2">Cofactor biosynthesis; thiamine diphosphate biosynthesis; thiamine diphosphate from thiamine phosphate: step 1/1.</text>
</comment>
<sequence length="311" mass="35335">MDKERFFIQSLIKQGVTKKLGDDGVVLAFDTWNATQYPNISNINTNTPNAKYLKAHKQLVIASDGFCEGIHFRREWLSLKDIAKKAMLVNLSDIIAMNAIPKYALLSITLPNLLAFEILEIVQGLAYIAKKYNVVFIGGDTTSGQNLAFHLSIIGALESKPLLRTGLQNKDLLYHTGKVGQSLYALKWLLRGGKISRSKRFLRFIEPTLREKFIYKVASFAHCGIDISDGMYSELNHLSTLNHLGIKLHKKSRLSQLSRHFLSGEEYELLFAIAPKHKHKLMRIAKSMRLHIQPIGYASKRGKKYKTLLWH</sequence>
<evidence type="ECO:0000256" key="1">
    <source>
        <dbReference type="ARBA" id="ARBA00022977"/>
    </source>
</evidence>
<feature type="binding site" evidence="2">
    <location>
        <position position="226"/>
    </location>
    <ligand>
        <name>Mg(2+)</name>
        <dbReference type="ChEBI" id="CHEBI:18420"/>
        <label>3</label>
    </ligand>
</feature>
<dbReference type="AlphaFoldDB" id="A0A2X3BDQ7"/>
<dbReference type="HAMAP" id="MF_02128">
    <property type="entry name" value="TMP_kinase"/>
    <property type="match status" value="1"/>
</dbReference>
<dbReference type="Proteomes" id="UP000250166">
    <property type="component" value="Unassembled WGS sequence"/>
</dbReference>
<feature type="binding site" evidence="2">
    <location>
        <position position="164"/>
    </location>
    <ligand>
        <name>ATP</name>
        <dbReference type="ChEBI" id="CHEBI:30616"/>
    </ligand>
</feature>
<accession>A0A2X3BDQ7</accession>
<comment type="caution">
    <text evidence="2">Lacks conserved residue(s) required for the propagation of feature annotation.</text>
</comment>
<keyword evidence="1 2" id="KW-0784">Thiamine biosynthesis</keyword>
<feature type="binding site" evidence="2">
    <location>
        <position position="64"/>
    </location>
    <ligand>
        <name>Mg(2+)</name>
        <dbReference type="ChEBI" id="CHEBI:18420"/>
        <label>2</label>
    </ligand>
</feature>
<dbReference type="GO" id="GO:0005524">
    <property type="term" value="F:ATP binding"/>
    <property type="evidence" value="ECO:0007669"/>
    <property type="project" value="UniProtKB-UniRule"/>
</dbReference>
<dbReference type="GO" id="GO:0009228">
    <property type="term" value="P:thiamine biosynthetic process"/>
    <property type="evidence" value="ECO:0007669"/>
    <property type="project" value="UniProtKB-KW"/>
</dbReference>
<dbReference type="Gene3D" id="3.90.650.10">
    <property type="entry name" value="PurM-like C-terminal domain"/>
    <property type="match status" value="1"/>
</dbReference>
<feature type="binding site" evidence="2">
    <location>
        <begin position="139"/>
        <end position="140"/>
    </location>
    <ligand>
        <name>ATP</name>
        <dbReference type="ChEBI" id="CHEBI:30616"/>
    </ligand>
</feature>
<comment type="similarity">
    <text evidence="2">Belongs to the thiamine-monophosphate kinase family.</text>
</comment>
<dbReference type="InterPro" id="IPR036921">
    <property type="entry name" value="PurM-like_N_sf"/>
</dbReference>
<dbReference type="GO" id="GO:0009030">
    <property type="term" value="F:thiamine-phosphate kinase activity"/>
    <property type="evidence" value="ECO:0007669"/>
    <property type="project" value="UniProtKB-UniRule"/>
</dbReference>
<keyword evidence="2" id="KW-0547">Nucleotide-binding</keyword>
<keyword evidence="2 4" id="KW-0808">Transferase</keyword>
<dbReference type="RefSeq" id="WP_112058671.1">
    <property type="nucleotide sequence ID" value="NZ_UAWL01000006.1"/>
</dbReference>
<dbReference type="PIRSF" id="PIRSF005303">
    <property type="entry name" value="Thiam_monoph_kin"/>
    <property type="match status" value="1"/>
</dbReference>